<comment type="function">
    <text evidence="7">Plays a role in the regulation of phosphate uptake.</text>
</comment>
<sequence length="218" mass="24823">MRHFDEEKELLRKRLLSMTGKVEESIKKAIKSLRDRDESIATKVVNADAEIDREEVDIEEKCIELIARYQPEAIDLRTIIGLIKINNDLERIGDLSVNIACASIRLLEKPQLKPIVGLSQMTGIVTGMLADSIKSFINGDVQLARSVCVRDNEADEMRNHLIRELLTYMMEDPKTISRCMDLALIARNLERIGDLSTNISEDVIYINEAVIIRHHRAL</sequence>
<feature type="domain" description="PhoU" evidence="8">
    <location>
        <begin position="16"/>
        <end position="100"/>
    </location>
</feature>
<dbReference type="SUPFAM" id="SSF109755">
    <property type="entry name" value="PhoU-like"/>
    <property type="match status" value="1"/>
</dbReference>
<dbReference type="AlphaFoldDB" id="A0A235BY19"/>
<organism evidence="9 10">
    <name type="scientific">candidate division WOR-3 bacterium JGI_Cruoil_03_44_89</name>
    <dbReference type="NCBI Taxonomy" id="1973748"/>
    <lineage>
        <taxon>Bacteria</taxon>
        <taxon>Bacteria division WOR-3</taxon>
    </lineage>
</organism>
<evidence type="ECO:0000256" key="3">
    <source>
        <dbReference type="ARBA" id="ARBA00011738"/>
    </source>
</evidence>
<keyword evidence="6 7" id="KW-0592">Phosphate transport</keyword>
<comment type="caution">
    <text evidence="9">The sequence shown here is derived from an EMBL/GenBank/DDBJ whole genome shotgun (WGS) entry which is preliminary data.</text>
</comment>
<dbReference type="InterPro" id="IPR038078">
    <property type="entry name" value="PhoU-like_sf"/>
</dbReference>
<dbReference type="Pfam" id="PF01895">
    <property type="entry name" value="PhoU"/>
    <property type="match status" value="2"/>
</dbReference>
<dbReference type="PANTHER" id="PTHR42930">
    <property type="entry name" value="PHOSPHATE-SPECIFIC TRANSPORT SYSTEM ACCESSORY PROTEIN PHOU"/>
    <property type="match status" value="1"/>
</dbReference>
<feature type="domain" description="PhoU" evidence="8">
    <location>
        <begin position="118"/>
        <end position="203"/>
    </location>
</feature>
<dbReference type="GO" id="GO:0030643">
    <property type="term" value="P:intracellular phosphate ion homeostasis"/>
    <property type="evidence" value="ECO:0007669"/>
    <property type="project" value="InterPro"/>
</dbReference>
<dbReference type="Gene3D" id="1.20.58.220">
    <property type="entry name" value="Phosphate transport system protein phou homolog 2, domain 2"/>
    <property type="match status" value="2"/>
</dbReference>
<comment type="subunit">
    <text evidence="3 7">Homodimer.</text>
</comment>
<gene>
    <name evidence="9" type="primary">phoU</name>
    <name evidence="9" type="ORF">CH333_01510</name>
</gene>
<proteinExistence type="inferred from homology"/>
<name>A0A235BY19_UNCW3</name>
<reference evidence="9 10" key="1">
    <citation type="submission" date="2017-07" db="EMBL/GenBank/DDBJ databases">
        <title>Recovery of genomes from metagenomes via a dereplication, aggregation, and scoring strategy.</title>
        <authorList>
            <person name="Sieber C.M."/>
            <person name="Probst A.J."/>
            <person name="Sharrar A."/>
            <person name="Thomas B.C."/>
            <person name="Hess M."/>
            <person name="Tringe S.G."/>
            <person name="Banfield J.F."/>
        </authorList>
    </citation>
    <scope>NUCLEOTIDE SEQUENCE [LARGE SCALE GENOMIC DNA]</scope>
    <source>
        <strain evidence="9">JGI_Cruoil_03_44_89</strain>
    </source>
</reference>
<evidence type="ECO:0000313" key="10">
    <source>
        <dbReference type="Proteomes" id="UP000215215"/>
    </source>
</evidence>
<evidence type="ECO:0000256" key="5">
    <source>
        <dbReference type="ARBA" id="ARBA00022490"/>
    </source>
</evidence>
<dbReference type="NCBIfam" id="TIGR02135">
    <property type="entry name" value="phoU_full"/>
    <property type="match status" value="1"/>
</dbReference>
<evidence type="ECO:0000256" key="6">
    <source>
        <dbReference type="ARBA" id="ARBA00022592"/>
    </source>
</evidence>
<evidence type="ECO:0000256" key="2">
    <source>
        <dbReference type="ARBA" id="ARBA00008107"/>
    </source>
</evidence>
<comment type="similarity">
    <text evidence="2 7">Belongs to the PhoU family.</text>
</comment>
<comment type="subcellular location">
    <subcellularLocation>
        <location evidence="1 7">Cytoplasm</location>
    </subcellularLocation>
</comment>
<dbReference type="InterPro" id="IPR028366">
    <property type="entry name" value="PhoU"/>
</dbReference>
<dbReference type="PIRSF" id="PIRSF003107">
    <property type="entry name" value="PhoU"/>
    <property type="match status" value="1"/>
</dbReference>
<dbReference type="PANTHER" id="PTHR42930:SF3">
    <property type="entry name" value="PHOSPHATE-SPECIFIC TRANSPORT SYSTEM ACCESSORY PROTEIN PHOU"/>
    <property type="match status" value="1"/>
</dbReference>
<dbReference type="Proteomes" id="UP000215215">
    <property type="component" value="Unassembled WGS sequence"/>
</dbReference>
<keyword evidence="5 7" id="KW-0963">Cytoplasm</keyword>
<accession>A0A235BY19</accession>
<dbReference type="GO" id="GO:0006817">
    <property type="term" value="P:phosphate ion transport"/>
    <property type="evidence" value="ECO:0007669"/>
    <property type="project" value="UniProtKB-KW"/>
</dbReference>
<keyword evidence="4 7" id="KW-0813">Transport</keyword>
<evidence type="ECO:0000256" key="7">
    <source>
        <dbReference type="PIRNR" id="PIRNR003107"/>
    </source>
</evidence>
<dbReference type="GO" id="GO:0005737">
    <property type="term" value="C:cytoplasm"/>
    <property type="evidence" value="ECO:0007669"/>
    <property type="project" value="UniProtKB-SubCell"/>
</dbReference>
<dbReference type="EMBL" id="NOZQ01000027">
    <property type="protein sequence ID" value="OYD17243.1"/>
    <property type="molecule type" value="Genomic_DNA"/>
</dbReference>
<dbReference type="GO" id="GO:0045936">
    <property type="term" value="P:negative regulation of phosphate metabolic process"/>
    <property type="evidence" value="ECO:0007669"/>
    <property type="project" value="InterPro"/>
</dbReference>
<protein>
    <recommendedName>
        <fullName evidence="7">Phosphate-specific transport system accessory protein PhoU</fullName>
    </recommendedName>
</protein>
<evidence type="ECO:0000256" key="4">
    <source>
        <dbReference type="ARBA" id="ARBA00022448"/>
    </source>
</evidence>
<evidence type="ECO:0000313" key="9">
    <source>
        <dbReference type="EMBL" id="OYD17243.1"/>
    </source>
</evidence>
<dbReference type="InterPro" id="IPR026022">
    <property type="entry name" value="PhoU_dom"/>
</dbReference>
<evidence type="ECO:0000259" key="8">
    <source>
        <dbReference type="Pfam" id="PF01895"/>
    </source>
</evidence>
<dbReference type="FunFam" id="1.20.58.220:FF:000004">
    <property type="entry name" value="Phosphate-specific transport system accessory protein PhoU"/>
    <property type="match status" value="1"/>
</dbReference>
<evidence type="ECO:0000256" key="1">
    <source>
        <dbReference type="ARBA" id="ARBA00004496"/>
    </source>
</evidence>